<gene>
    <name evidence="4" type="ORF">C5167_044661</name>
</gene>
<evidence type="ECO:0000313" key="4">
    <source>
        <dbReference type="EMBL" id="RZC82087.1"/>
    </source>
</evidence>
<keyword evidence="1" id="KW-0479">Metal-binding</keyword>
<evidence type="ECO:0000313" key="5">
    <source>
        <dbReference type="Proteomes" id="UP000316621"/>
    </source>
</evidence>
<reference evidence="4 5" key="1">
    <citation type="journal article" date="2018" name="Science">
        <title>The opium poppy genome and morphinan production.</title>
        <authorList>
            <person name="Guo L."/>
            <person name="Winzer T."/>
            <person name="Yang X."/>
            <person name="Li Y."/>
            <person name="Ning Z."/>
            <person name="He Z."/>
            <person name="Teodor R."/>
            <person name="Lu Y."/>
            <person name="Bowser T.A."/>
            <person name="Graham I.A."/>
            <person name="Ye K."/>
        </authorList>
    </citation>
    <scope>NUCLEOTIDE SEQUENCE [LARGE SCALE GENOMIC DNA]</scope>
    <source>
        <strain evidence="5">cv. HN1</strain>
        <tissue evidence="4">Leaves</tissue>
    </source>
</reference>
<organism evidence="4 5">
    <name type="scientific">Papaver somniferum</name>
    <name type="common">Opium poppy</name>
    <dbReference type="NCBI Taxonomy" id="3469"/>
    <lineage>
        <taxon>Eukaryota</taxon>
        <taxon>Viridiplantae</taxon>
        <taxon>Streptophyta</taxon>
        <taxon>Embryophyta</taxon>
        <taxon>Tracheophyta</taxon>
        <taxon>Spermatophyta</taxon>
        <taxon>Magnoliopsida</taxon>
        <taxon>Ranunculales</taxon>
        <taxon>Papaveraceae</taxon>
        <taxon>Papaveroideae</taxon>
        <taxon>Papaver</taxon>
    </lineage>
</organism>
<dbReference type="OMA" id="RINIVVK"/>
<dbReference type="PROSITE" id="PS50966">
    <property type="entry name" value="ZF_SWIM"/>
    <property type="match status" value="1"/>
</dbReference>
<name>A0A4Y7LAQ7_PAPSO</name>
<evidence type="ECO:0000256" key="1">
    <source>
        <dbReference type="PROSITE-ProRule" id="PRU00325"/>
    </source>
</evidence>
<dbReference type="Proteomes" id="UP000316621">
    <property type="component" value="Chromosome 10"/>
</dbReference>
<dbReference type="Pfam" id="PF10551">
    <property type="entry name" value="MULE"/>
    <property type="match status" value="1"/>
</dbReference>
<keyword evidence="1" id="KW-0863">Zinc-finger</keyword>
<feature type="chain" id="PRO_5021411611" description="SWIM-type domain-containing protein" evidence="2">
    <location>
        <begin position="18"/>
        <end position="635"/>
    </location>
</feature>
<dbReference type="PANTHER" id="PTHR31973">
    <property type="entry name" value="POLYPROTEIN, PUTATIVE-RELATED"/>
    <property type="match status" value="1"/>
</dbReference>
<evidence type="ECO:0000259" key="3">
    <source>
        <dbReference type="PROSITE" id="PS50966"/>
    </source>
</evidence>
<dbReference type="GO" id="GO:0008270">
    <property type="term" value="F:zinc ion binding"/>
    <property type="evidence" value="ECO:0007669"/>
    <property type="project" value="UniProtKB-KW"/>
</dbReference>
<feature type="signal peptide" evidence="2">
    <location>
        <begin position="1"/>
        <end position="17"/>
    </location>
</feature>
<dbReference type="AlphaFoldDB" id="A0A4Y7LAQ7"/>
<evidence type="ECO:0000256" key="2">
    <source>
        <dbReference type="SAM" id="SignalP"/>
    </source>
</evidence>
<dbReference type="Gramene" id="RZC82087">
    <property type="protein sequence ID" value="RZC82087"/>
    <property type="gene ID" value="C5167_044661"/>
</dbReference>
<protein>
    <recommendedName>
        <fullName evidence="3">SWIM-type domain-containing protein</fullName>
    </recommendedName>
</protein>
<dbReference type="EMBL" id="CM010724">
    <property type="protein sequence ID" value="RZC82087.1"/>
    <property type="molecule type" value="Genomic_DNA"/>
</dbReference>
<dbReference type="PANTHER" id="PTHR31973:SF187">
    <property type="entry name" value="MUTATOR TRANSPOSASE MUDRA PROTEIN"/>
    <property type="match status" value="1"/>
</dbReference>
<dbReference type="InterPro" id="IPR007527">
    <property type="entry name" value="Znf_SWIM"/>
</dbReference>
<keyword evidence="2" id="KW-0732">Signal</keyword>
<accession>A0A4Y7LAQ7</accession>
<dbReference type="InterPro" id="IPR018289">
    <property type="entry name" value="MULE_transposase_dom"/>
</dbReference>
<sequence length="635" mass="72700">MLLWTVILCVVIRDTDACPYHVNVKSTVDELKSHELSFLELRLFERVPLRAPDFIREPTMSEFRLAPDTSRDQLVIPRHLLSSSTMSEFRLAPDPSRDMLVIPRHLPSSSTMSEFRLAPDASRDQLFIPCHLPSSSKVTRTPTMMELFLGKGNSSDQSPIPSSQELASSQDILMSQERAFNGKLAVKRSCKAAEWEFIIKGVGQYFYGGRDETRLVVEKYNHFFGRKVRVIKRNPERYTVECFYKEQFTCDWMFHAAPKISNMKGHLFLKTYNGEHTCCAGYSDGTKVDPVTRELVKSLIFDQIEQTPNKKVRGQFKSLFLAFDACISGFEYYRLVLFLDATFLTGKFRGCLMAATRKNANNGILPLAYGIVSSETIDNCHWFLVKLKSILGPRHLKNNVRGKTNKKKGEHGAAMDLFKQCFYSSTHEGFHQGMQKLKDMGCDGLHKFLSDLPLECWSNAHCMGSCYGDMCSNIAESFNFWIREAKGMPIATLVNWIRLKIMDQMTKRKLKGATYKGFICPSLEKKVMASIRVGVQWRITKSGDMDWEVFDGKHTHVNIANFHCRCRVWFTEQFPCDHAISCMHSSKINVYEYINPFFIISRFRASYDRPIKPITDYDKPIDVATGNLVKSPTVL</sequence>
<keyword evidence="1" id="KW-0862">Zinc</keyword>
<proteinExistence type="predicted"/>
<keyword evidence="5" id="KW-1185">Reference proteome</keyword>
<feature type="domain" description="SWIM-type" evidence="3">
    <location>
        <begin position="555"/>
        <end position="587"/>
    </location>
</feature>